<proteinExistence type="predicted"/>
<organism evidence="1">
    <name type="scientific">Siphoviridae sp. ct2vX3</name>
    <dbReference type="NCBI Taxonomy" id="2825318"/>
    <lineage>
        <taxon>Viruses</taxon>
        <taxon>Duplodnaviria</taxon>
        <taxon>Heunggongvirae</taxon>
        <taxon>Uroviricota</taxon>
        <taxon>Caudoviricetes</taxon>
    </lineage>
</organism>
<name>A0A8S5PYG6_9CAUD</name>
<sequence>MFEINRDVTCTVYQNYHFTVDEKVMAELNHYLDTEFGIAPITEEEAAAFMAMYHHYNECNCPADFLVSKYKARGKEICRYKGWDEQEYTDFLFRIVAEYIDEYVWESFKETIASDTEGWTDELRVIKG</sequence>
<evidence type="ECO:0000313" key="1">
    <source>
        <dbReference type="EMBL" id="DAE11649.1"/>
    </source>
</evidence>
<dbReference type="EMBL" id="BK015535">
    <property type="protein sequence ID" value="DAE11649.1"/>
    <property type="molecule type" value="Genomic_DNA"/>
</dbReference>
<accession>A0A8S5PYG6</accession>
<protein>
    <submittedName>
        <fullName evidence="1">Uncharacterized protein</fullName>
    </submittedName>
</protein>
<reference evidence="1" key="1">
    <citation type="journal article" date="2021" name="Proc. Natl. Acad. Sci. U.S.A.">
        <title>A Catalog of Tens of Thousands of Viruses from Human Metagenomes Reveals Hidden Associations with Chronic Diseases.</title>
        <authorList>
            <person name="Tisza M.J."/>
            <person name="Buck C.B."/>
        </authorList>
    </citation>
    <scope>NUCLEOTIDE SEQUENCE</scope>
    <source>
        <strain evidence="1">Ct2vX3</strain>
    </source>
</reference>